<sequence length="693" mass="74519">IYNEYSSGSPSAYALRRIIKHFHDTGNGKLRYVLLYGTGSYNNRHASATNMASTVPTYQCHNKNYIADSQHSYCTDAYFVMLNDDYSADNAHKTHPTLPIGRIPAINADQAATYNAKVRRFLSDNSAAQCFGTALVACDLGDNGEHSRRADAFAKEFSSRYAPSVVHKVYSDMYPISAIVNDSPTARKAVTEQLMQGTGLFTYIGHGNPDELVSAKGGCWLSSNHLLACKNRMPYLALLCTCNAACFDQNETPISSDLLFHNSGGAIAVIANTRSARSSYNSSFSGHLAQSYAALEPGDKYGDLWLRAISGTMENYANSSSGSINTIKYLLIGDPAVNIPVPDYEIDIHPEKTEISPLQKFSITGRITQRGTGTTVSRFNGTATVSIYADSATSRLLGRVEPDFKGIPITQNSLLLYKGAATVSDGLFSHDACMPTNAFTDTSTTARIIVYALSDSESETYHGKNASASGVSPSILLSNAIPPENTFSQAVIKNFYAECDPSGSLDPVPPCSRLTACIDAQGTGLNMSENTLNKTCTLAIDSQTMPDATITPQNDGIWILDYTLPGLPDGRHTATLTITDNTGSSAQSTIGFIVKSNEASALLETKSAIARSHIEFTISHNLTDATGIRLLITDINGNTVHSRQLAGTDSNAEWDLAGQDGETVAPGPYKAFIQVTDRRLFCSSNIAAFVVLP</sequence>
<evidence type="ECO:0000313" key="1">
    <source>
        <dbReference type="EMBL" id="THG42672.1"/>
    </source>
</evidence>
<evidence type="ECO:0000313" key="2">
    <source>
        <dbReference type="Proteomes" id="UP000305401"/>
    </source>
</evidence>
<proteinExistence type="predicted"/>
<protein>
    <submittedName>
        <fullName evidence="1">Uncharacterized protein</fullName>
    </submittedName>
</protein>
<feature type="non-terminal residue" evidence="1">
    <location>
        <position position="1"/>
    </location>
</feature>
<accession>A0AC61S2P9</accession>
<gene>
    <name evidence="1" type="ORF">E5990_10635</name>
</gene>
<dbReference type="EMBL" id="SSTG01000206">
    <property type="protein sequence ID" value="THG42672.1"/>
    <property type="molecule type" value="Genomic_DNA"/>
</dbReference>
<name>A0AC61S2P9_9BACT</name>
<comment type="caution">
    <text evidence="1">The sequence shown here is derived from an EMBL/GenBank/DDBJ whole genome shotgun (WGS) entry which is preliminary data.</text>
</comment>
<organism evidence="1 2">
    <name type="scientific">Muribaculum caecicola</name>
    <dbReference type="NCBI Taxonomy" id="3038144"/>
    <lineage>
        <taxon>Bacteria</taxon>
        <taxon>Pseudomonadati</taxon>
        <taxon>Bacteroidota</taxon>
        <taxon>Bacteroidia</taxon>
        <taxon>Bacteroidales</taxon>
        <taxon>Muribaculaceae</taxon>
        <taxon>Muribaculum</taxon>
    </lineage>
</organism>
<dbReference type="Proteomes" id="UP000305401">
    <property type="component" value="Unassembled WGS sequence"/>
</dbReference>
<reference evidence="1" key="1">
    <citation type="submission" date="2019-04" db="EMBL/GenBank/DDBJ databases">
        <title>Microbes associate with the intestines of laboratory mice.</title>
        <authorList>
            <person name="Navarre W."/>
            <person name="Wong E."/>
            <person name="Huang K.C."/>
            <person name="Tropini C."/>
            <person name="Ng K."/>
            <person name="Yu B."/>
        </authorList>
    </citation>
    <scope>NUCLEOTIDE SEQUENCE</scope>
    <source>
        <strain evidence="1">NM86_A22</strain>
    </source>
</reference>
<keyword evidence="2" id="KW-1185">Reference proteome</keyword>